<feature type="non-terminal residue" evidence="1">
    <location>
        <position position="1"/>
    </location>
</feature>
<proteinExistence type="predicted"/>
<dbReference type="EMBL" id="BARU01027303">
    <property type="protein sequence ID" value="GAH72711.1"/>
    <property type="molecule type" value="Genomic_DNA"/>
</dbReference>
<protein>
    <submittedName>
        <fullName evidence="1">Uncharacterized protein</fullName>
    </submittedName>
</protein>
<name>X1HRC0_9ZZZZ</name>
<gene>
    <name evidence="1" type="ORF">S03H2_43720</name>
</gene>
<accession>X1HRC0</accession>
<evidence type="ECO:0000313" key="1">
    <source>
        <dbReference type="EMBL" id="GAH72711.1"/>
    </source>
</evidence>
<organism evidence="1">
    <name type="scientific">marine sediment metagenome</name>
    <dbReference type="NCBI Taxonomy" id="412755"/>
    <lineage>
        <taxon>unclassified sequences</taxon>
        <taxon>metagenomes</taxon>
        <taxon>ecological metagenomes</taxon>
    </lineage>
</organism>
<reference evidence="1" key="1">
    <citation type="journal article" date="2014" name="Front. Microbiol.">
        <title>High frequency of phylogenetically diverse reductive dehalogenase-homologous genes in deep subseafloor sedimentary metagenomes.</title>
        <authorList>
            <person name="Kawai M."/>
            <person name="Futagami T."/>
            <person name="Toyoda A."/>
            <person name="Takaki Y."/>
            <person name="Nishi S."/>
            <person name="Hori S."/>
            <person name="Arai W."/>
            <person name="Tsubouchi T."/>
            <person name="Morono Y."/>
            <person name="Uchiyama I."/>
            <person name="Ito T."/>
            <person name="Fujiyama A."/>
            <person name="Inagaki F."/>
            <person name="Takami H."/>
        </authorList>
    </citation>
    <scope>NUCLEOTIDE SEQUENCE</scope>
    <source>
        <strain evidence="1">Expedition CK06-06</strain>
    </source>
</reference>
<comment type="caution">
    <text evidence="1">The sequence shown here is derived from an EMBL/GenBank/DDBJ whole genome shotgun (WGS) entry which is preliminary data.</text>
</comment>
<dbReference type="AlphaFoldDB" id="X1HRC0"/>
<sequence length="35" mass="4036">RLQNHGIIVERSSDKIKALAERYGWLPIDMVNAIQ</sequence>